<feature type="region of interest" description="Disordered" evidence="1">
    <location>
        <begin position="338"/>
        <end position="359"/>
    </location>
</feature>
<proteinExistence type="predicted"/>
<keyword evidence="2" id="KW-1133">Transmembrane helix</keyword>
<feature type="compositionally biased region" description="Pro residues" evidence="1">
    <location>
        <begin position="338"/>
        <end position="357"/>
    </location>
</feature>
<sequence>MKKFGIHTEVSIQGYSLYDTNSSPDCLDGLCWMRFLSRVYALLRWSWRYGLALAFFALLFLVLVPRSTILINDKWQAIAWEVSPYQFDYIGWEANAIAAKADQVLFGQHAFMDEATRSQFVRDYMSDLSRANQLEGQIAAIYTDPNIGDAALASVSFVAERDALRADLAGRQSTAEAILEGQVAAVLVDEGFGLLGQLLPPMAMRFTQVPMLLVTSPRDAIRMETSINLYALPIDEIDALEARIDDRYEVSSLIVPLGGIALYPALILETTSITWSVETFAHEWLHHYLMAFPLGLHYITDVSGFAGDARTINETTADLFGREVGALVIKRYYPELVPPEPEPVPPDATPTPSPQPDPNAFDFAAEMNETRVTVDELLAAGDVEEAERYMEARRQFFYEHGYGMRKLNQAYFAFYGGYQAGAIPGVGGQDPVGPAIRTIRDSSPSLHDFVVTMRELTTREQLLTLAAQYPGVP</sequence>
<name>A0A7S8IE76_9CHLR</name>
<dbReference type="EMBL" id="CP062983">
    <property type="protein sequence ID" value="QPC82139.1"/>
    <property type="molecule type" value="Genomic_DNA"/>
</dbReference>
<evidence type="ECO:0000256" key="1">
    <source>
        <dbReference type="SAM" id="MobiDB-lite"/>
    </source>
</evidence>
<gene>
    <name evidence="3" type="ORF">G4Y79_21015</name>
</gene>
<evidence type="ECO:0000313" key="4">
    <source>
        <dbReference type="Proteomes" id="UP000594468"/>
    </source>
</evidence>
<keyword evidence="2" id="KW-0472">Membrane</keyword>
<feature type="transmembrane region" description="Helical" evidence="2">
    <location>
        <begin position="45"/>
        <end position="64"/>
    </location>
</feature>
<evidence type="ECO:0000256" key="2">
    <source>
        <dbReference type="SAM" id="Phobius"/>
    </source>
</evidence>
<dbReference type="KEGG" id="pmet:G4Y79_21015"/>
<dbReference type="AlphaFoldDB" id="A0A7S8IE76"/>
<organism evidence="3 4">
    <name type="scientific">Phototrophicus methaneseepsis</name>
    <dbReference type="NCBI Taxonomy" id="2710758"/>
    <lineage>
        <taxon>Bacteria</taxon>
        <taxon>Bacillati</taxon>
        <taxon>Chloroflexota</taxon>
        <taxon>Candidatus Thermofontia</taxon>
        <taxon>Phototrophicales</taxon>
        <taxon>Phototrophicaceae</taxon>
        <taxon>Phototrophicus</taxon>
    </lineage>
</organism>
<evidence type="ECO:0000313" key="3">
    <source>
        <dbReference type="EMBL" id="QPC82139.1"/>
    </source>
</evidence>
<dbReference type="RefSeq" id="WP_195170208.1">
    <property type="nucleotide sequence ID" value="NZ_CP062983.1"/>
</dbReference>
<keyword evidence="2" id="KW-0812">Transmembrane</keyword>
<dbReference type="Proteomes" id="UP000594468">
    <property type="component" value="Chromosome"/>
</dbReference>
<accession>A0A7S8IE76</accession>
<reference evidence="3 4" key="1">
    <citation type="submission" date="2020-02" db="EMBL/GenBank/DDBJ databases">
        <authorList>
            <person name="Zheng R.K."/>
            <person name="Sun C.M."/>
        </authorList>
    </citation>
    <scope>NUCLEOTIDE SEQUENCE [LARGE SCALE GENOMIC DNA]</scope>
    <source>
        <strain evidence="4">rifampicinis</strain>
    </source>
</reference>
<protein>
    <submittedName>
        <fullName evidence="3">Uncharacterized protein</fullName>
    </submittedName>
</protein>
<keyword evidence="4" id="KW-1185">Reference proteome</keyword>